<keyword evidence="3" id="KW-1185">Reference proteome</keyword>
<gene>
    <name evidence="2" type="ORF">EDC17_1001175</name>
</gene>
<keyword evidence="1" id="KW-0472">Membrane</keyword>
<dbReference type="Proteomes" id="UP000295197">
    <property type="component" value="Unassembled WGS sequence"/>
</dbReference>
<evidence type="ECO:0000256" key="1">
    <source>
        <dbReference type="SAM" id="Phobius"/>
    </source>
</evidence>
<keyword evidence="1" id="KW-0812">Transmembrane</keyword>
<evidence type="ECO:0000313" key="2">
    <source>
        <dbReference type="EMBL" id="TCV20832.1"/>
    </source>
</evidence>
<feature type="transmembrane region" description="Helical" evidence="1">
    <location>
        <begin position="7"/>
        <end position="24"/>
    </location>
</feature>
<dbReference type="EMBL" id="SMBZ01000001">
    <property type="protein sequence ID" value="TCV20832.1"/>
    <property type="molecule type" value="Genomic_DNA"/>
</dbReference>
<keyword evidence="1" id="KW-1133">Transmembrane helix</keyword>
<protein>
    <submittedName>
        <fullName evidence="2">Uncharacterized protein (TIGR02117 family)</fullName>
    </submittedName>
</protein>
<dbReference type="AlphaFoldDB" id="A0A4R3W3X1"/>
<evidence type="ECO:0000313" key="3">
    <source>
        <dbReference type="Proteomes" id="UP000295197"/>
    </source>
</evidence>
<dbReference type="NCBIfam" id="TIGR02117">
    <property type="entry name" value="chp_urease_rgn"/>
    <property type="match status" value="1"/>
</dbReference>
<organism evidence="2 3">
    <name type="scientific">Sphingobacterium alimentarium</name>
    <dbReference type="NCBI Taxonomy" id="797292"/>
    <lineage>
        <taxon>Bacteria</taxon>
        <taxon>Pseudomonadati</taxon>
        <taxon>Bacteroidota</taxon>
        <taxon>Sphingobacteriia</taxon>
        <taxon>Sphingobacteriales</taxon>
        <taxon>Sphingobacteriaceae</taxon>
        <taxon>Sphingobacterium</taxon>
    </lineage>
</organism>
<dbReference type="Pfam" id="PF09601">
    <property type="entry name" value="DUF2459"/>
    <property type="match status" value="1"/>
</dbReference>
<accession>A0A4R3W3X1</accession>
<dbReference type="OrthoDB" id="211174at2"/>
<sequence>MKFLKMLLYILGIFFLIVVVYFGADAVLSRIPADSTNSSEGGATYSIYLLSNDVHTDIVFPTTSSLMDWRSVFPPENTLGKNSDYDWIAVGWGDKGFYLNTPEWKDLSFKTAFVAAVGIGETALHVTYHPQMIEDNLCYKVEVTEEQYRILIQHVLESLETVDDKKSILIKTTAQYGDSDAFYEAMGSYSMFYSCNTWTNEALKKAKLPSGIWTVFDKGILRHYGYRKQ</sequence>
<name>A0A4R3W3X1_9SPHI</name>
<proteinExistence type="predicted"/>
<comment type="caution">
    <text evidence="2">The sequence shown here is derived from an EMBL/GenBank/DDBJ whole genome shotgun (WGS) entry which is preliminary data.</text>
</comment>
<reference evidence="2 3" key="1">
    <citation type="submission" date="2019-03" db="EMBL/GenBank/DDBJ databases">
        <title>Genomic Encyclopedia of Type Strains, Phase IV (KMG-IV): sequencing the most valuable type-strain genomes for metagenomic binning, comparative biology and taxonomic classification.</title>
        <authorList>
            <person name="Goeker M."/>
        </authorList>
    </citation>
    <scope>NUCLEOTIDE SEQUENCE [LARGE SCALE GENOMIC DNA]</scope>
    <source>
        <strain evidence="2 3">DSM 22362</strain>
    </source>
</reference>
<dbReference type="RefSeq" id="WP_132775979.1">
    <property type="nucleotide sequence ID" value="NZ_SMBZ01000001.1"/>
</dbReference>
<dbReference type="InterPro" id="IPR011727">
    <property type="entry name" value="CHP02117"/>
</dbReference>